<name>A0A2N9G296_FAGSY</name>
<evidence type="ECO:0008006" key="2">
    <source>
        <dbReference type="Google" id="ProtNLM"/>
    </source>
</evidence>
<reference evidence="1" key="1">
    <citation type="submission" date="2018-02" db="EMBL/GenBank/DDBJ databases">
        <authorList>
            <person name="Cohen D.B."/>
            <person name="Kent A.D."/>
        </authorList>
    </citation>
    <scope>NUCLEOTIDE SEQUENCE</scope>
</reference>
<accession>A0A2N9G296</accession>
<dbReference type="EMBL" id="OIVN01001713">
    <property type="protein sequence ID" value="SPC96896.1"/>
    <property type="molecule type" value="Genomic_DNA"/>
</dbReference>
<protein>
    <recommendedName>
        <fullName evidence="2">Reverse transcriptase domain-containing protein</fullName>
    </recommendedName>
</protein>
<dbReference type="SUPFAM" id="SSF56219">
    <property type="entry name" value="DNase I-like"/>
    <property type="match status" value="1"/>
</dbReference>
<dbReference type="Gene3D" id="3.60.10.10">
    <property type="entry name" value="Endonuclease/exonuclease/phosphatase"/>
    <property type="match status" value="1"/>
</dbReference>
<dbReference type="PANTHER" id="PTHR33710:SF77">
    <property type="entry name" value="DNASE I-LIKE SUPERFAMILY PROTEIN"/>
    <property type="match status" value="1"/>
</dbReference>
<evidence type="ECO:0000313" key="1">
    <source>
        <dbReference type="EMBL" id="SPC96896.1"/>
    </source>
</evidence>
<dbReference type="PANTHER" id="PTHR33710">
    <property type="entry name" value="BNAC02G09200D PROTEIN"/>
    <property type="match status" value="1"/>
</dbReference>
<proteinExistence type="predicted"/>
<dbReference type="AlphaFoldDB" id="A0A2N9G296"/>
<organism evidence="1">
    <name type="scientific">Fagus sylvatica</name>
    <name type="common">Beechnut</name>
    <dbReference type="NCBI Taxonomy" id="28930"/>
    <lineage>
        <taxon>Eukaryota</taxon>
        <taxon>Viridiplantae</taxon>
        <taxon>Streptophyta</taxon>
        <taxon>Embryophyta</taxon>
        <taxon>Tracheophyta</taxon>
        <taxon>Spermatophyta</taxon>
        <taxon>Magnoliopsida</taxon>
        <taxon>eudicotyledons</taxon>
        <taxon>Gunneridae</taxon>
        <taxon>Pentapetalae</taxon>
        <taxon>rosids</taxon>
        <taxon>fabids</taxon>
        <taxon>Fagales</taxon>
        <taxon>Fagaceae</taxon>
        <taxon>Fagus</taxon>
    </lineage>
</organism>
<dbReference type="InterPro" id="IPR036691">
    <property type="entry name" value="Endo/exonu/phosph_ase_sf"/>
</dbReference>
<sequence length="302" mass="34416">MKKVVKSIGLAGYLAIKAKGRAGGICMMWSNALDVEIIEFNSHIIAIVIKEEYCSWSLIGFYGPPYRAKRKKAWENLYALLESISGPWVCVGDFNVVVEDSKKDGGFSGNSFTWSNKRWGKDCIRERLDRGIANISWRLTFPKAAVYHLGAISSYHCPLLLDTNLVDNFSPRPFRFEAMWARDPRCSEVINEAWKVNVSGPDCYKELANKIEEVQRRDTTEANAIVEARMQAEMSKWLIMSRLRRVLPKLISPCQSAFIPGRWIAENQVIVQELLHSFKKKKVNGGFVAMKVDLQKAYDRVN</sequence>
<gene>
    <name evidence="1" type="ORF">FSB_LOCUS24778</name>
</gene>